<accession>F1Z688</accession>
<sequence>MIDALVYRGGQGSLKEALASLIEAGNPPFVQVVQFCDSRISSCFAETRWAQKLLAMGYDLKNRAPLQANIMTSKQRINFERRALMAGDLQGIAWPPVAIGG</sequence>
<name>F1Z688_9SPHN</name>
<comment type="caution">
    <text evidence="1">The sequence shown here is derived from an EMBL/GenBank/DDBJ whole genome shotgun (WGS) entry which is preliminary data.</text>
</comment>
<evidence type="ECO:0000313" key="2">
    <source>
        <dbReference type="Proteomes" id="UP000004728"/>
    </source>
</evidence>
<dbReference type="InParanoid" id="F1Z688"/>
<organism evidence="1 2">
    <name type="scientific">Novosphingobium nitrogenifigens DSM 19370</name>
    <dbReference type="NCBI Taxonomy" id="983920"/>
    <lineage>
        <taxon>Bacteria</taxon>
        <taxon>Pseudomonadati</taxon>
        <taxon>Pseudomonadota</taxon>
        <taxon>Alphaproteobacteria</taxon>
        <taxon>Sphingomonadales</taxon>
        <taxon>Sphingomonadaceae</taxon>
        <taxon>Novosphingobium</taxon>
    </lineage>
</organism>
<dbReference type="HOGENOM" id="CLU_2288643_0_0_5"/>
<gene>
    <name evidence="1" type="ORF">Y88_2309</name>
</gene>
<dbReference type="EMBL" id="AEWJ01000024">
    <property type="protein sequence ID" value="EGD59870.1"/>
    <property type="molecule type" value="Genomic_DNA"/>
</dbReference>
<reference evidence="1 2" key="1">
    <citation type="journal article" date="2012" name="J. Bacteriol.">
        <title>Draft Genome Sequence of Novosphingobium nitrogenifigens Y88T.</title>
        <authorList>
            <person name="Strabala T.J."/>
            <person name="Macdonald L."/>
            <person name="Liu V."/>
            <person name="Smit A.M."/>
        </authorList>
    </citation>
    <scope>NUCLEOTIDE SEQUENCE [LARGE SCALE GENOMIC DNA]</scope>
    <source>
        <strain evidence="1 2">DSM 19370</strain>
    </source>
</reference>
<evidence type="ECO:0000313" key="1">
    <source>
        <dbReference type="EMBL" id="EGD59870.1"/>
    </source>
</evidence>
<dbReference type="AlphaFoldDB" id="F1Z688"/>
<protein>
    <submittedName>
        <fullName evidence="1">Uncharacterized protein</fullName>
    </submittedName>
</protein>
<proteinExistence type="predicted"/>
<dbReference type="Proteomes" id="UP000004728">
    <property type="component" value="Unassembled WGS sequence"/>
</dbReference>
<keyword evidence="2" id="KW-1185">Reference proteome</keyword>